<dbReference type="EMBL" id="QEKH01000016">
    <property type="protein sequence ID" value="PVY40633.1"/>
    <property type="molecule type" value="Genomic_DNA"/>
</dbReference>
<feature type="transmembrane region" description="Helical" evidence="1">
    <location>
        <begin position="6"/>
        <end position="28"/>
    </location>
</feature>
<dbReference type="InterPro" id="IPR045584">
    <property type="entry name" value="Pilin-like"/>
</dbReference>
<dbReference type="GeneID" id="78297545"/>
<dbReference type="InterPro" id="IPR012902">
    <property type="entry name" value="N_methyl_site"/>
</dbReference>
<proteinExistence type="predicted"/>
<dbReference type="AlphaFoldDB" id="A0A2U1AW61"/>
<dbReference type="RefSeq" id="WP_165833018.1">
    <property type="nucleotide sequence ID" value="NZ_CABMMC010000097.1"/>
</dbReference>
<keyword evidence="1" id="KW-0812">Transmembrane</keyword>
<accession>A0A2U1AW61</accession>
<evidence type="ECO:0000256" key="1">
    <source>
        <dbReference type="SAM" id="Phobius"/>
    </source>
</evidence>
<keyword evidence="1" id="KW-1133">Transmembrane helix</keyword>
<organism evidence="2 3">
    <name type="scientific">Victivallis vadensis</name>
    <dbReference type="NCBI Taxonomy" id="172901"/>
    <lineage>
        <taxon>Bacteria</taxon>
        <taxon>Pseudomonadati</taxon>
        <taxon>Lentisphaerota</taxon>
        <taxon>Lentisphaeria</taxon>
        <taxon>Victivallales</taxon>
        <taxon>Victivallaceae</taxon>
        <taxon>Victivallis</taxon>
    </lineage>
</organism>
<dbReference type="Gene3D" id="3.30.700.10">
    <property type="entry name" value="Glycoprotein, Type 4 Pilin"/>
    <property type="match status" value="1"/>
</dbReference>
<name>A0A2U1AW61_9BACT</name>
<reference evidence="2 3" key="1">
    <citation type="submission" date="2018-04" db="EMBL/GenBank/DDBJ databases">
        <title>Genomic Encyclopedia of Type Strains, Phase IV (KMG-IV): sequencing the most valuable type-strain genomes for metagenomic binning, comparative biology and taxonomic classification.</title>
        <authorList>
            <person name="Goeker M."/>
        </authorList>
    </citation>
    <scope>NUCLEOTIDE SEQUENCE [LARGE SCALE GENOMIC DNA]</scope>
    <source>
        <strain evidence="2 3">DSM 14823</strain>
    </source>
</reference>
<dbReference type="NCBIfam" id="TIGR02532">
    <property type="entry name" value="IV_pilin_GFxxxE"/>
    <property type="match status" value="1"/>
</dbReference>
<evidence type="ECO:0000313" key="3">
    <source>
        <dbReference type="Proteomes" id="UP000245959"/>
    </source>
</evidence>
<gene>
    <name evidence="2" type="ORF">C8D82_11685</name>
</gene>
<keyword evidence="3" id="KW-1185">Reference proteome</keyword>
<sequence length="247" mass="27661">MKPKFTLIELLVVIAIIAILAAMLLPALNKAREKARDISCLSNQKQVGQYLLMYIQQNNDVIPNALSNWGRKNGTAKGKWQDMLYASFIDSSSVKDQDAVDWCWLKSNRKSPFLCPAQADQMVIDYMGHRHYGINNRGFASSEYPTTAGATIIDRKISKIRNASARAAFMDIDRGTTATWRGCSAHYRGVIIENGGIWRHGNSIGTNITFVDGHSKLMKYDQIPNNQTNEGGYLWATDVETNPTGYY</sequence>
<keyword evidence="1" id="KW-0472">Membrane</keyword>
<protein>
    <submittedName>
        <fullName evidence="2">Prepilin-type N-terminal cleavage/methylation domain-containing protein/prepilin-type processing-associated H-X9-DG protein</fullName>
    </submittedName>
</protein>
<evidence type="ECO:0000313" key="2">
    <source>
        <dbReference type="EMBL" id="PVY40633.1"/>
    </source>
</evidence>
<dbReference type="PANTHER" id="PTHR30093">
    <property type="entry name" value="GENERAL SECRETION PATHWAY PROTEIN G"/>
    <property type="match status" value="1"/>
</dbReference>
<dbReference type="SUPFAM" id="SSF54523">
    <property type="entry name" value="Pili subunits"/>
    <property type="match status" value="1"/>
</dbReference>
<dbReference type="Proteomes" id="UP000245959">
    <property type="component" value="Unassembled WGS sequence"/>
</dbReference>
<comment type="caution">
    <text evidence="2">The sequence shown here is derived from an EMBL/GenBank/DDBJ whole genome shotgun (WGS) entry which is preliminary data.</text>
</comment>